<name>A0A918KNW8_9GAMM</name>
<keyword evidence="9" id="KW-1185">Reference proteome</keyword>
<evidence type="ECO:0000256" key="4">
    <source>
        <dbReference type="ARBA" id="ARBA00022989"/>
    </source>
</evidence>
<feature type="transmembrane region" description="Helical" evidence="6">
    <location>
        <begin position="74"/>
        <end position="92"/>
    </location>
</feature>
<feature type="transmembrane region" description="Helical" evidence="6">
    <location>
        <begin position="136"/>
        <end position="156"/>
    </location>
</feature>
<gene>
    <name evidence="8" type="ORF">GCM10007392_40630</name>
</gene>
<dbReference type="InterPro" id="IPR036259">
    <property type="entry name" value="MFS_trans_sf"/>
</dbReference>
<dbReference type="PRINTS" id="PR01035">
    <property type="entry name" value="TCRTETA"/>
</dbReference>
<comment type="caution">
    <text evidence="8">The sequence shown here is derived from an EMBL/GenBank/DDBJ whole genome shotgun (WGS) entry which is preliminary data.</text>
</comment>
<proteinExistence type="predicted"/>
<evidence type="ECO:0000256" key="5">
    <source>
        <dbReference type="ARBA" id="ARBA00023136"/>
    </source>
</evidence>
<feature type="transmembrane region" description="Helical" evidence="6">
    <location>
        <begin position="353"/>
        <end position="376"/>
    </location>
</feature>
<evidence type="ECO:0000256" key="2">
    <source>
        <dbReference type="ARBA" id="ARBA00022475"/>
    </source>
</evidence>
<dbReference type="GO" id="GO:0005886">
    <property type="term" value="C:plasma membrane"/>
    <property type="evidence" value="ECO:0007669"/>
    <property type="project" value="UniProtKB-SubCell"/>
</dbReference>
<evidence type="ECO:0000313" key="8">
    <source>
        <dbReference type="EMBL" id="GGX68853.1"/>
    </source>
</evidence>
<evidence type="ECO:0000256" key="3">
    <source>
        <dbReference type="ARBA" id="ARBA00022692"/>
    </source>
</evidence>
<feature type="transmembrane region" description="Helical" evidence="6">
    <location>
        <begin position="162"/>
        <end position="184"/>
    </location>
</feature>
<feature type="transmembrane region" description="Helical" evidence="6">
    <location>
        <begin position="98"/>
        <end position="116"/>
    </location>
</feature>
<keyword evidence="4 6" id="KW-1133">Transmembrane helix</keyword>
<reference evidence="8" key="1">
    <citation type="journal article" date="2014" name="Int. J. Syst. Evol. Microbiol.">
        <title>Complete genome sequence of Corynebacterium casei LMG S-19264T (=DSM 44701T), isolated from a smear-ripened cheese.</title>
        <authorList>
            <consortium name="US DOE Joint Genome Institute (JGI-PGF)"/>
            <person name="Walter F."/>
            <person name="Albersmeier A."/>
            <person name="Kalinowski J."/>
            <person name="Ruckert C."/>
        </authorList>
    </citation>
    <scope>NUCLEOTIDE SEQUENCE</scope>
    <source>
        <strain evidence="8">KCTC 22169</strain>
    </source>
</reference>
<feature type="transmembrane region" description="Helical" evidence="6">
    <location>
        <begin position="277"/>
        <end position="310"/>
    </location>
</feature>
<dbReference type="PROSITE" id="PS50850">
    <property type="entry name" value="MFS"/>
    <property type="match status" value="1"/>
</dbReference>
<evidence type="ECO:0000256" key="1">
    <source>
        <dbReference type="ARBA" id="ARBA00004651"/>
    </source>
</evidence>
<feature type="domain" description="Major facilitator superfamily (MFS) profile" evidence="7">
    <location>
        <begin position="8"/>
        <end position="389"/>
    </location>
</feature>
<organism evidence="8 9">
    <name type="scientific">Saccharospirillum salsuginis</name>
    <dbReference type="NCBI Taxonomy" id="418750"/>
    <lineage>
        <taxon>Bacteria</taxon>
        <taxon>Pseudomonadati</taxon>
        <taxon>Pseudomonadota</taxon>
        <taxon>Gammaproteobacteria</taxon>
        <taxon>Oceanospirillales</taxon>
        <taxon>Saccharospirillaceae</taxon>
        <taxon>Saccharospirillum</taxon>
    </lineage>
</organism>
<keyword evidence="3 6" id="KW-0812">Transmembrane</keyword>
<accession>A0A918KNW8</accession>
<dbReference type="InterPro" id="IPR020846">
    <property type="entry name" value="MFS_dom"/>
</dbReference>
<dbReference type="PANTHER" id="PTHR43124:SF3">
    <property type="entry name" value="CHLORAMPHENICOL EFFLUX PUMP RV0191"/>
    <property type="match status" value="1"/>
</dbReference>
<dbReference type="EMBL" id="BMXR01000012">
    <property type="protein sequence ID" value="GGX68853.1"/>
    <property type="molecule type" value="Genomic_DNA"/>
</dbReference>
<dbReference type="AlphaFoldDB" id="A0A918KNW8"/>
<evidence type="ECO:0000259" key="7">
    <source>
        <dbReference type="PROSITE" id="PS50850"/>
    </source>
</evidence>
<dbReference type="SUPFAM" id="SSF103473">
    <property type="entry name" value="MFS general substrate transporter"/>
    <property type="match status" value="1"/>
</dbReference>
<dbReference type="Proteomes" id="UP000626148">
    <property type="component" value="Unassembled WGS sequence"/>
</dbReference>
<comment type="subcellular location">
    <subcellularLocation>
        <location evidence="1">Cell membrane</location>
        <topology evidence="1">Multi-pass membrane protein</topology>
    </subcellularLocation>
</comment>
<sequence length="393" mass="41008">MPDRPNSSALTLAIAGFFFMTAGLGSRPLVPLFARELSIGPGELGVLVAAYAVIPLFIAVRIGQWIDRHGTRRLLIASAAVCCLSIAMLFVLDNRFGLYLSQVISGSAFTAFALAAQNNAGARNPDPAIREKNIAVFSMGVALGSLVGPLAAGFLADALGHAPAFLILGGVGLLSVPILIARVPEVRNPGKRTRSTDESRSPLRVLKYHPYLGRTFLIGALILFGKDIYIAYFPLYAAEIGISASVIGVIVGLHNGGGVVSRFMLLRLVKAVGRSRLIVLSILISGVGFLFIPVLGGVVGLTTLSVLLGLGLGLGQPLSISTAINLSPQDKVGEVLGFRLTCNRLTQVFGPLALGSLAAVAGVSGVFWVVGLVLALGSVKTRIPLDASNDVEH</sequence>
<dbReference type="Pfam" id="PF07690">
    <property type="entry name" value="MFS_1"/>
    <property type="match status" value="1"/>
</dbReference>
<dbReference type="InterPro" id="IPR011701">
    <property type="entry name" value="MFS"/>
</dbReference>
<dbReference type="Gene3D" id="1.20.1250.20">
    <property type="entry name" value="MFS general substrate transporter like domains"/>
    <property type="match status" value="1"/>
</dbReference>
<dbReference type="GO" id="GO:0022857">
    <property type="term" value="F:transmembrane transporter activity"/>
    <property type="evidence" value="ECO:0007669"/>
    <property type="project" value="InterPro"/>
</dbReference>
<reference evidence="8" key="2">
    <citation type="submission" date="2020-09" db="EMBL/GenBank/DDBJ databases">
        <authorList>
            <person name="Sun Q."/>
            <person name="Kim S."/>
        </authorList>
    </citation>
    <scope>NUCLEOTIDE SEQUENCE</scope>
    <source>
        <strain evidence="8">KCTC 22169</strain>
    </source>
</reference>
<dbReference type="CDD" id="cd17325">
    <property type="entry name" value="MFS_MdtG_SLC18_like"/>
    <property type="match status" value="1"/>
</dbReference>
<protein>
    <submittedName>
        <fullName evidence="8">MFS transporter</fullName>
    </submittedName>
</protein>
<feature type="transmembrane region" description="Helical" evidence="6">
    <location>
        <begin position="211"/>
        <end position="234"/>
    </location>
</feature>
<dbReference type="InterPro" id="IPR001958">
    <property type="entry name" value="Tet-R_TetA/multi-R_MdtG-like"/>
</dbReference>
<dbReference type="InterPro" id="IPR050189">
    <property type="entry name" value="MFS_Efflux_Transporters"/>
</dbReference>
<evidence type="ECO:0000256" key="6">
    <source>
        <dbReference type="SAM" id="Phobius"/>
    </source>
</evidence>
<keyword evidence="5 6" id="KW-0472">Membrane</keyword>
<feature type="transmembrane region" description="Helical" evidence="6">
    <location>
        <begin position="240"/>
        <end position="265"/>
    </location>
</feature>
<dbReference type="PANTHER" id="PTHR43124">
    <property type="entry name" value="PURINE EFFLUX PUMP PBUE"/>
    <property type="match status" value="1"/>
</dbReference>
<evidence type="ECO:0000313" key="9">
    <source>
        <dbReference type="Proteomes" id="UP000626148"/>
    </source>
</evidence>
<feature type="transmembrane region" description="Helical" evidence="6">
    <location>
        <begin position="44"/>
        <end position="62"/>
    </location>
</feature>
<keyword evidence="2" id="KW-1003">Cell membrane</keyword>
<dbReference type="RefSeq" id="WP_189612174.1">
    <property type="nucleotide sequence ID" value="NZ_BMXR01000012.1"/>
</dbReference>